<comment type="caution">
    <text evidence="14">The sequence shown here is derived from an EMBL/GenBank/DDBJ whole genome shotgun (WGS) entry which is preliminary data.</text>
</comment>
<dbReference type="InterPro" id="IPR048941">
    <property type="entry name" value="ATG1-like_MIT2"/>
</dbReference>
<dbReference type="InterPro" id="IPR017441">
    <property type="entry name" value="Protein_kinase_ATP_BS"/>
</dbReference>
<dbReference type="PROSITE" id="PS00108">
    <property type="entry name" value="PROTEIN_KINASE_ST"/>
    <property type="match status" value="1"/>
</dbReference>
<dbReference type="PANTHER" id="PTHR24348">
    <property type="entry name" value="SERINE/THREONINE-PROTEIN KINASE UNC-51-RELATED"/>
    <property type="match status" value="1"/>
</dbReference>
<dbReference type="GO" id="GO:0005524">
    <property type="term" value="F:ATP binding"/>
    <property type="evidence" value="ECO:0007669"/>
    <property type="project" value="UniProtKB-UniRule"/>
</dbReference>
<feature type="region of interest" description="Disordered" evidence="12">
    <location>
        <begin position="495"/>
        <end position="521"/>
    </location>
</feature>
<dbReference type="PROSITE" id="PS50011">
    <property type="entry name" value="PROTEIN_KINASE_DOM"/>
    <property type="match status" value="1"/>
</dbReference>
<gene>
    <name evidence="14" type="ORF">KABA2_01S13376</name>
</gene>
<keyword evidence="8" id="KW-0653">Protein transport</keyword>
<evidence type="ECO:0000256" key="1">
    <source>
        <dbReference type="ARBA" id="ARBA00012513"/>
    </source>
</evidence>
<dbReference type="RefSeq" id="XP_041404465.1">
    <property type="nucleotide sequence ID" value="XM_041548531.1"/>
</dbReference>
<dbReference type="GO" id="GO:0005776">
    <property type="term" value="C:autophagosome"/>
    <property type="evidence" value="ECO:0007669"/>
    <property type="project" value="TreeGrafter"/>
</dbReference>
<dbReference type="GO" id="GO:0000422">
    <property type="term" value="P:autophagy of mitochondrion"/>
    <property type="evidence" value="ECO:0007669"/>
    <property type="project" value="TreeGrafter"/>
</dbReference>
<dbReference type="InterPro" id="IPR008271">
    <property type="entry name" value="Ser/Thr_kinase_AS"/>
</dbReference>
<sequence length="891" mass="101044">MSGLQSSNKTVPSVIANGTYTVEKEIGKGSFAIVYRGHLTRNPSDHIAVKAVSRSKLKNKKLLENLEIEIAILKKIKHNHIVSLIDCERTQNDFYLIMEYCALGDLTFLIKKRKELIQNHPLLQEIFERYPPPSETHNGLHQAFILNYLQQLASALKFLRSKNLVHRDIKPQNLLLSTPMINYTDSQTFHTLGYVGVYNLPILKIADFGFARFLPNSSLAETLCGSPLYMAPEILNYQKYNAKADLWSVGTVVYEMCCGNPPFKASNHLELFKRIKRANNHITFPTYFDKFNGGNDSIIEDMNSISLEEKNFHDINDDLRDLICSLLTFDPKDRLGFDEFFNNKLVNMDLSRYEIDSTNNIETKSKNIQESNMFISEFLSPKSSLPNRISSNTAFNKDNDMVGDPSTQLSTPKRKNLPLQKISSNITNRGINNSDLILEKEYVVVEKKSVEVNELADEFAKNTNIDAEEHQQQSTINLKDQSVNNKNGNSKLLLANQTSSPVGTERNSNRTLSNNSRGSRRASLIERRLSLNSLNPTNALSRALGIASLKLFGETSPTQAQQQQLIQQHRGGTSSFASPSIFSTQMFNDLTEKIILRINKDENSQLTNNGGLVMDKSTIQKLNITEIVHTLEILSAKAFVIYSYAEVKYAQIIPIMSRHHDSQTTLPGKRLSTGSCAIDDEDEEANISDLQKEQPCKIDDIDLVLYKEAITLYLKTLEILSKSMKITSLWWFKQVELHPTSQGPPSSLRLNLLVQWIREKFNECLTKAEYIRTKLVENDLNDHTEGIFLEKLLYDRALDISKNAAKMELNGQNLTSCELSYATSLWMLEVIRDDTNDIVDDDETKDITESSLGEDDKEVINKYIQSISGRLKALRLRLNIPNVIPVDKHLI</sequence>
<dbReference type="SMART" id="SM00220">
    <property type="entry name" value="S_TKc"/>
    <property type="match status" value="1"/>
</dbReference>
<dbReference type="Proteomes" id="UP000644660">
    <property type="component" value="Unassembled WGS sequence"/>
</dbReference>
<dbReference type="EMBL" id="CAEFZW010000001">
    <property type="protein sequence ID" value="CAB4252427.1"/>
    <property type="molecule type" value="Genomic_DNA"/>
</dbReference>
<evidence type="ECO:0000256" key="4">
    <source>
        <dbReference type="ARBA" id="ARBA00022679"/>
    </source>
</evidence>
<dbReference type="GO" id="GO:0005829">
    <property type="term" value="C:cytosol"/>
    <property type="evidence" value="ECO:0007669"/>
    <property type="project" value="TreeGrafter"/>
</dbReference>
<feature type="binding site" evidence="11">
    <location>
        <position position="50"/>
    </location>
    <ligand>
        <name>ATP</name>
        <dbReference type="ChEBI" id="CHEBI:30616"/>
    </ligand>
</feature>
<dbReference type="PANTHER" id="PTHR24348:SF22">
    <property type="entry name" value="NON-SPECIFIC SERINE_THREONINE PROTEIN KINASE"/>
    <property type="match status" value="1"/>
</dbReference>
<dbReference type="GO" id="GO:0034727">
    <property type="term" value="P:piecemeal microautophagy of the nucleus"/>
    <property type="evidence" value="ECO:0007669"/>
    <property type="project" value="TreeGrafter"/>
</dbReference>
<evidence type="ECO:0000256" key="10">
    <source>
        <dbReference type="ARBA" id="ARBA00030237"/>
    </source>
</evidence>
<protein>
    <recommendedName>
        <fullName evidence="2">Serine/threonine-protein kinase ATG1</fullName>
        <ecNumber evidence="1">2.7.11.1</ecNumber>
    </recommendedName>
    <alternativeName>
        <fullName evidence="10">Autophagy-related protein 1</fullName>
    </alternativeName>
    <alternativeName>
        <fullName evidence="3">Serine/threonine-protein kinase atg1</fullName>
    </alternativeName>
</protein>
<feature type="region of interest" description="Disordered" evidence="12">
    <location>
        <begin position="392"/>
        <end position="413"/>
    </location>
</feature>
<evidence type="ECO:0000256" key="9">
    <source>
        <dbReference type="ARBA" id="ARBA00023006"/>
    </source>
</evidence>
<name>A0A8H2VBW0_9SACH</name>
<dbReference type="EC" id="2.7.11.1" evidence="1"/>
<evidence type="ECO:0000256" key="8">
    <source>
        <dbReference type="ARBA" id="ARBA00022927"/>
    </source>
</evidence>
<keyword evidence="15" id="KW-1185">Reference proteome</keyword>
<dbReference type="InterPro" id="IPR022708">
    <property type="entry name" value="Atg1-like_tMIT"/>
</dbReference>
<keyword evidence="9" id="KW-0072">Autophagy</keyword>
<evidence type="ECO:0000256" key="7">
    <source>
        <dbReference type="ARBA" id="ARBA00022840"/>
    </source>
</evidence>
<keyword evidence="5 11" id="KW-0547">Nucleotide-binding</keyword>
<keyword evidence="7 11" id="KW-0067">ATP-binding</keyword>
<evidence type="ECO:0000256" key="11">
    <source>
        <dbReference type="PROSITE-ProRule" id="PRU10141"/>
    </source>
</evidence>
<evidence type="ECO:0000313" key="14">
    <source>
        <dbReference type="EMBL" id="CAB4252427.1"/>
    </source>
</evidence>
<dbReference type="OrthoDB" id="346907at2759"/>
<reference evidence="14 15" key="1">
    <citation type="submission" date="2020-05" db="EMBL/GenBank/DDBJ databases">
        <authorList>
            <person name="Casaregola S."/>
            <person name="Devillers H."/>
            <person name="Grondin C."/>
        </authorList>
    </citation>
    <scope>NUCLEOTIDE SEQUENCE [LARGE SCALE GENOMIC DNA]</scope>
    <source>
        <strain evidence="14 15">CLIB 1767</strain>
    </source>
</reference>
<dbReference type="GO" id="GO:0034045">
    <property type="term" value="C:phagophore assembly site membrane"/>
    <property type="evidence" value="ECO:0007669"/>
    <property type="project" value="TreeGrafter"/>
</dbReference>
<evidence type="ECO:0000313" key="15">
    <source>
        <dbReference type="Proteomes" id="UP000644660"/>
    </source>
</evidence>
<dbReference type="GO" id="GO:0010506">
    <property type="term" value="P:regulation of autophagy"/>
    <property type="evidence" value="ECO:0007669"/>
    <property type="project" value="InterPro"/>
</dbReference>
<dbReference type="GeneID" id="64855553"/>
<dbReference type="Gene3D" id="3.30.200.20">
    <property type="entry name" value="Phosphorylase Kinase, domain 1"/>
    <property type="match status" value="1"/>
</dbReference>
<dbReference type="GO" id="GO:0015031">
    <property type="term" value="P:protein transport"/>
    <property type="evidence" value="ECO:0007669"/>
    <property type="project" value="UniProtKB-KW"/>
</dbReference>
<dbReference type="GO" id="GO:0042594">
    <property type="term" value="P:response to starvation"/>
    <property type="evidence" value="ECO:0007669"/>
    <property type="project" value="TreeGrafter"/>
</dbReference>
<dbReference type="InterPro" id="IPR000719">
    <property type="entry name" value="Prot_kinase_dom"/>
</dbReference>
<dbReference type="GO" id="GO:0004674">
    <property type="term" value="F:protein serine/threonine kinase activity"/>
    <property type="evidence" value="ECO:0007669"/>
    <property type="project" value="UniProtKB-EC"/>
</dbReference>
<evidence type="ECO:0000256" key="6">
    <source>
        <dbReference type="ARBA" id="ARBA00022777"/>
    </source>
</evidence>
<keyword evidence="8" id="KW-0813">Transport</keyword>
<dbReference type="SUPFAM" id="SSF56112">
    <property type="entry name" value="Protein kinase-like (PK-like)"/>
    <property type="match status" value="1"/>
</dbReference>
<evidence type="ECO:0000259" key="13">
    <source>
        <dbReference type="PROSITE" id="PS50011"/>
    </source>
</evidence>
<dbReference type="Pfam" id="PF21127">
    <property type="entry name" value="ATG1-like_MIT2"/>
    <property type="match status" value="1"/>
</dbReference>
<dbReference type="GO" id="GO:0061709">
    <property type="term" value="P:reticulophagy"/>
    <property type="evidence" value="ECO:0007669"/>
    <property type="project" value="TreeGrafter"/>
</dbReference>
<keyword evidence="4" id="KW-0808">Transferase</keyword>
<organism evidence="14 15">
    <name type="scientific">Maudiozyma barnettii</name>
    <dbReference type="NCBI Taxonomy" id="61262"/>
    <lineage>
        <taxon>Eukaryota</taxon>
        <taxon>Fungi</taxon>
        <taxon>Dikarya</taxon>
        <taxon>Ascomycota</taxon>
        <taxon>Saccharomycotina</taxon>
        <taxon>Saccharomycetes</taxon>
        <taxon>Saccharomycetales</taxon>
        <taxon>Saccharomycetaceae</taxon>
        <taxon>Maudiozyma</taxon>
    </lineage>
</organism>
<evidence type="ECO:0000256" key="3">
    <source>
        <dbReference type="ARBA" id="ARBA00019599"/>
    </source>
</evidence>
<proteinExistence type="predicted"/>
<dbReference type="Pfam" id="PF00069">
    <property type="entry name" value="Pkinase"/>
    <property type="match status" value="1"/>
</dbReference>
<dbReference type="InterPro" id="IPR045269">
    <property type="entry name" value="Atg1-like"/>
</dbReference>
<dbReference type="InterPro" id="IPR011009">
    <property type="entry name" value="Kinase-like_dom_sf"/>
</dbReference>
<evidence type="ECO:0000256" key="5">
    <source>
        <dbReference type="ARBA" id="ARBA00022741"/>
    </source>
</evidence>
<evidence type="ECO:0000256" key="12">
    <source>
        <dbReference type="SAM" id="MobiDB-lite"/>
    </source>
</evidence>
<dbReference type="PROSITE" id="PS00107">
    <property type="entry name" value="PROTEIN_KINASE_ATP"/>
    <property type="match status" value="1"/>
</dbReference>
<keyword evidence="6 14" id="KW-0418">Kinase</keyword>
<evidence type="ECO:0000256" key="2">
    <source>
        <dbReference type="ARBA" id="ARBA00018572"/>
    </source>
</evidence>
<dbReference type="GO" id="GO:0000045">
    <property type="term" value="P:autophagosome assembly"/>
    <property type="evidence" value="ECO:0007669"/>
    <property type="project" value="TreeGrafter"/>
</dbReference>
<dbReference type="Gene3D" id="1.10.510.10">
    <property type="entry name" value="Transferase(Phosphotransferase) domain 1"/>
    <property type="match status" value="1"/>
</dbReference>
<feature type="domain" description="Protein kinase" evidence="13">
    <location>
        <begin position="20"/>
        <end position="346"/>
    </location>
</feature>
<accession>A0A8H2VBW0</accession>
<dbReference type="Pfam" id="PF12063">
    <property type="entry name" value="ATG1-like_MIT1"/>
    <property type="match status" value="1"/>
</dbReference>
<dbReference type="AlphaFoldDB" id="A0A8H2VBW0"/>